<dbReference type="Proteomes" id="UP000183859">
    <property type="component" value="Chromosome"/>
</dbReference>
<dbReference type="RefSeq" id="WP_072503631.1">
    <property type="nucleotide sequence ID" value="NZ_CP016364.1"/>
</dbReference>
<evidence type="ECO:0000313" key="2">
    <source>
        <dbReference type="Proteomes" id="UP000183859"/>
    </source>
</evidence>
<protein>
    <submittedName>
        <fullName evidence="1">Rhamnosyl transferase</fullName>
    </submittedName>
</protein>
<reference evidence="2" key="1">
    <citation type="submission" date="2016-07" db="EMBL/GenBank/DDBJ databases">
        <title>Phaeobacter portensis sp. nov., a tropodithietic acid producing bacterium isolated from a German harbor.</title>
        <authorList>
            <person name="Freese H.M."/>
            <person name="Bunk B."/>
            <person name="Breider S."/>
            <person name="Brinkhoff T."/>
        </authorList>
    </citation>
    <scope>NUCLEOTIDE SEQUENCE [LARGE SCALE GENOMIC DNA]</scope>
    <source>
        <strain evidence="2">P97</strain>
    </source>
</reference>
<dbReference type="AlphaFoldDB" id="A0A1L3I1G2"/>
<dbReference type="InterPro" id="IPR021466">
    <property type="entry name" value="Put_rhamnosyl_transferase"/>
</dbReference>
<dbReference type="OrthoDB" id="9771846at2"/>
<dbReference type="GO" id="GO:0016740">
    <property type="term" value="F:transferase activity"/>
    <property type="evidence" value="ECO:0007669"/>
    <property type="project" value="UniProtKB-KW"/>
</dbReference>
<dbReference type="KEGG" id="php:PhaeoP97_00377"/>
<dbReference type="InterPro" id="IPR029044">
    <property type="entry name" value="Nucleotide-diphossugar_trans"/>
</dbReference>
<organism evidence="1 2">
    <name type="scientific">Phaeobacter porticola</name>
    <dbReference type="NCBI Taxonomy" id="1844006"/>
    <lineage>
        <taxon>Bacteria</taxon>
        <taxon>Pseudomonadati</taxon>
        <taxon>Pseudomonadota</taxon>
        <taxon>Alphaproteobacteria</taxon>
        <taxon>Rhodobacterales</taxon>
        <taxon>Roseobacteraceae</taxon>
        <taxon>Phaeobacter</taxon>
    </lineage>
</organism>
<dbReference type="STRING" id="1844006.PhaeoP97_00377"/>
<keyword evidence="2" id="KW-1185">Reference proteome</keyword>
<sequence length="258" mass="29211">MQVIGLCRFSYPALGGFQVEHDSLEARIAYLYGEARLEERFHLMETVALPCLRAQTDQDYTLVVVIGDSLPSRHVERLRNLTADIPQIQIRALPSGTHRQVMKQVLNEARTNINAACLQFRHDDDDAVSVDFVERLRQTAADCPGLIARNQTLAIDFCKGFTARFDADGIYATEVHRPYFVAAMGMYVAGGCKQTIMNFAHHKIARFMPSITIPDAPMFVRTLNSYNDSRQKDAKEPELTRLTARQEGEFEARFAIRL</sequence>
<gene>
    <name evidence="1" type="ORF">PhaeoP97_00377</name>
</gene>
<evidence type="ECO:0000313" key="1">
    <source>
        <dbReference type="EMBL" id="APG45827.1"/>
    </source>
</evidence>
<dbReference type="SUPFAM" id="SSF53448">
    <property type="entry name" value="Nucleotide-diphospho-sugar transferases"/>
    <property type="match status" value="1"/>
</dbReference>
<dbReference type="Pfam" id="PF11316">
    <property type="entry name" value="Rhamno_transf"/>
    <property type="match status" value="1"/>
</dbReference>
<proteinExistence type="predicted"/>
<name>A0A1L3I1G2_9RHOB</name>
<accession>A0A1L3I1G2</accession>
<keyword evidence="1" id="KW-0808">Transferase</keyword>
<dbReference type="EMBL" id="CP016364">
    <property type="protein sequence ID" value="APG45827.1"/>
    <property type="molecule type" value="Genomic_DNA"/>
</dbReference>